<dbReference type="Pfam" id="PF00581">
    <property type="entry name" value="Rhodanese"/>
    <property type="match status" value="1"/>
</dbReference>
<dbReference type="KEGG" id="dfs:HGD76_16425"/>
<dbReference type="Gene3D" id="3.40.250.10">
    <property type="entry name" value="Rhodanese-like domain"/>
    <property type="match status" value="1"/>
</dbReference>
<accession>A0A6H2C1Y1</accession>
<dbReference type="RefSeq" id="WP_015080187.1">
    <property type="nucleotide sequence ID" value="NZ_CP051206.1"/>
</dbReference>
<dbReference type="InterPro" id="IPR036873">
    <property type="entry name" value="Rhodanese-like_dom_sf"/>
</dbReference>
<evidence type="ECO:0000313" key="3">
    <source>
        <dbReference type="Proteomes" id="UP000502433"/>
    </source>
</evidence>
<dbReference type="SMART" id="SM00450">
    <property type="entry name" value="RHOD"/>
    <property type="match status" value="1"/>
</dbReference>
<dbReference type="AlphaFoldDB" id="A0A6H2C1Y1"/>
<dbReference type="SUPFAM" id="SSF52821">
    <property type="entry name" value="Rhodanese/Cell cycle control phosphatase"/>
    <property type="match status" value="1"/>
</dbReference>
<evidence type="ECO:0000313" key="2">
    <source>
        <dbReference type="EMBL" id="QJB45517.1"/>
    </source>
</evidence>
<organism evidence="2 3">
    <name type="scientific">Dolichospermum flos-aquae CCAP 1403/13F</name>
    <dbReference type="NCBI Taxonomy" id="315271"/>
    <lineage>
        <taxon>Bacteria</taxon>
        <taxon>Bacillati</taxon>
        <taxon>Cyanobacteriota</taxon>
        <taxon>Cyanophyceae</taxon>
        <taxon>Nostocales</taxon>
        <taxon>Aphanizomenonaceae</taxon>
        <taxon>Dolichospermum</taxon>
    </lineage>
</organism>
<proteinExistence type="predicted"/>
<evidence type="ECO:0000259" key="1">
    <source>
        <dbReference type="PROSITE" id="PS50206"/>
    </source>
</evidence>
<reference evidence="2 3" key="1">
    <citation type="submission" date="2020-04" db="EMBL/GenBank/DDBJ databases">
        <title>Genome-Wide Identification of 5-Methylcytosine Sites in Bacterial Genomes By High-Throughput Sequencing of MspJI Restriction Fragments.</title>
        <authorList>
            <person name="Wu V."/>
        </authorList>
    </citation>
    <scope>NUCLEOTIDE SEQUENCE [LARGE SCALE GENOMIC DNA]</scope>
    <source>
        <strain evidence="2 3">CCAP 1403/13f</strain>
    </source>
</reference>
<dbReference type="PROSITE" id="PS50206">
    <property type="entry name" value="RHODANESE_3"/>
    <property type="match status" value="1"/>
</dbReference>
<dbReference type="CDD" id="cd00158">
    <property type="entry name" value="RHOD"/>
    <property type="match status" value="1"/>
</dbReference>
<gene>
    <name evidence="2" type="ORF">HGD76_16425</name>
</gene>
<reference evidence="2 3" key="2">
    <citation type="submission" date="2020-04" db="EMBL/GenBank/DDBJ databases">
        <authorList>
            <person name="Fomenkov A."/>
            <person name="Anton B.P."/>
            <person name="Roberts R.J."/>
        </authorList>
    </citation>
    <scope>NUCLEOTIDE SEQUENCE [LARGE SCALE GENOMIC DNA]</scope>
    <source>
        <strain evidence="2 3">CCAP 1403/13f</strain>
    </source>
</reference>
<dbReference type="Proteomes" id="UP000502433">
    <property type="component" value="Chromosome"/>
</dbReference>
<sequence>MSIDLVADVNDLKTSLQWGQPAFTIIDVRDRSTYNHSRITGAISIPLNDLESRAQISLYRERQIYVYGENDSQSAQAVRTLQFLGFTTVAELGGGLSAWKSIGGATEGVEG</sequence>
<dbReference type="InterPro" id="IPR050229">
    <property type="entry name" value="GlpE_sulfurtransferase"/>
</dbReference>
<dbReference type="PANTHER" id="PTHR43031">
    <property type="entry name" value="FAD-DEPENDENT OXIDOREDUCTASE"/>
    <property type="match status" value="1"/>
</dbReference>
<dbReference type="InterPro" id="IPR001763">
    <property type="entry name" value="Rhodanese-like_dom"/>
</dbReference>
<protein>
    <submittedName>
        <fullName evidence="2">Rhodanese-like domain-containing protein</fullName>
    </submittedName>
</protein>
<name>A0A6H2C1Y1_DOLFA</name>
<feature type="domain" description="Rhodanese" evidence="1">
    <location>
        <begin position="19"/>
        <end position="108"/>
    </location>
</feature>
<dbReference type="EMBL" id="CP051206">
    <property type="protein sequence ID" value="QJB45517.1"/>
    <property type="molecule type" value="Genomic_DNA"/>
</dbReference>
<dbReference type="PANTHER" id="PTHR43031:SF1">
    <property type="entry name" value="PYRIDINE NUCLEOTIDE-DISULPHIDE OXIDOREDUCTASE"/>
    <property type="match status" value="1"/>
</dbReference>